<dbReference type="Proteomes" id="UP000754563">
    <property type="component" value="Unassembled WGS sequence"/>
</dbReference>
<dbReference type="NCBIfam" id="TIGR01031">
    <property type="entry name" value="rpmF_bact"/>
    <property type="match status" value="1"/>
</dbReference>
<evidence type="ECO:0000313" key="6">
    <source>
        <dbReference type="EMBL" id="MCA9385178.1"/>
    </source>
</evidence>
<proteinExistence type="inferred from homology"/>
<reference evidence="6" key="2">
    <citation type="journal article" date="2021" name="Microbiome">
        <title>Successional dynamics and alternative stable states in a saline activated sludge microbial community over 9 years.</title>
        <authorList>
            <person name="Wang Y."/>
            <person name="Ye J."/>
            <person name="Ju F."/>
            <person name="Liu L."/>
            <person name="Boyd J.A."/>
            <person name="Deng Y."/>
            <person name="Parks D.H."/>
            <person name="Jiang X."/>
            <person name="Yin X."/>
            <person name="Woodcroft B.J."/>
            <person name="Tyson G.W."/>
            <person name="Hugenholtz P."/>
            <person name="Polz M.F."/>
            <person name="Zhang T."/>
        </authorList>
    </citation>
    <scope>NUCLEOTIDE SEQUENCE</scope>
    <source>
        <strain evidence="6">HKST-UBA11</strain>
    </source>
</reference>
<dbReference type="GO" id="GO:0015934">
    <property type="term" value="C:large ribosomal subunit"/>
    <property type="evidence" value="ECO:0007669"/>
    <property type="project" value="InterPro"/>
</dbReference>
<evidence type="ECO:0000256" key="5">
    <source>
        <dbReference type="HAMAP-Rule" id="MF_00340"/>
    </source>
</evidence>
<organism evidence="6 7">
    <name type="scientific">Candidatus Dojkabacteria bacterium</name>
    <dbReference type="NCBI Taxonomy" id="2099670"/>
    <lineage>
        <taxon>Bacteria</taxon>
        <taxon>Candidatus Dojkabacteria</taxon>
    </lineage>
</organism>
<protein>
    <recommendedName>
        <fullName evidence="4 5">Large ribosomal subunit protein bL32</fullName>
    </recommendedName>
</protein>
<evidence type="ECO:0000256" key="2">
    <source>
        <dbReference type="ARBA" id="ARBA00022980"/>
    </source>
</evidence>
<keyword evidence="2 5" id="KW-0689">Ribosomal protein</keyword>
<reference evidence="6" key="1">
    <citation type="submission" date="2020-04" db="EMBL/GenBank/DDBJ databases">
        <authorList>
            <person name="Zhang T."/>
        </authorList>
    </citation>
    <scope>NUCLEOTIDE SEQUENCE</scope>
    <source>
        <strain evidence="6">HKST-UBA11</strain>
    </source>
</reference>
<dbReference type="AlphaFoldDB" id="A0A955L752"/>
<dbReference type="EMBL" id="JAGQLH010000006">
    <property type="protein sequence ID" value="MCA9385178.1"/>
    <property type="molecule type" value="Genomic_DNA"/>
</dbReference>
<dbReference type="HAMAP" id="MF_00340">
    <property type="entry name" value="Ribosomal_bL32"/>
    <property type="match status" value="1"/>
</dbReference>
<keyword evidence="3 5" id="KW-0687">Ribonucleoprotein</keyword>
<evidence type="ECO:0000256" key="3">
    <source>
        <dbReference type="ARBA" id="ARBA00023274"/>
    </source>
</evidence>
<name>A0A955L752_9BACT</name>
<accession>A0A955L752</accession>
<dbReference type="InterPro" id="IPR002677">
    <property type="entry name" value="Ribosomal_bL32"/>
</dbReference>
<evidence type="ECO:0000256" key="4">
    <source>
        <dbReference type="ARBA" id="ARBA00035178"/>
    </source>
</evidence>
<comment type="caution">
    <text evidence="6">The sequence shown here is derived from an EMBL/GenBank/DDBJ whole genome shotgun (WGS) entry which is preliminary data.</text>
</comment>
<gene>
    <name evidence="5 6" type="primary">rpmF</name>
    <name evidence="6" type="ORF">KC717_00860</name>
</gene>
<evidence type="ECO:0000256" key="1">
    <source>
        <dbReference type="ARBA" id="ARBA00008560"/>
    </source>
</evidence>
<dbReference type="InterPro" id="IPR011332">
    <property type="entry name" value="Ribosomal_zn-bd"/>
</dbReference>
<dbReference type="GO" id="GO:0006412">
    <property type="term" value="P:translation"/>
    <property type="evidence" value="ECO:0007669"/>
    <property type="project" value="UniProtKB-UniRule"/>
</dbReference>
<dbReference type="SUPFAM" id="SSF57829">
    <property type="entry name" value="Zn-binding ribosomal proteins"/>
    <property type="match status" value="1"/>
</dbReference>
<evidence type="ECO:0000313" key="7">
    <source>
        <dbReference type="Proteomes" id="UP000754563"/>
    </source>
</evidence>
<sequence length="63" mass="7316">MGAQPKRKLHRKYTRRSHLMSKLRTAWNSFTKCPDTGKWKKPHTVSPYTGKYKGKQVVAVNEA</sequence>
<dbReference type="Pfam" id="PF01783">
    <property type="entry name" value="Ribosomal_L32p"/>
    <property type="match status" value="1"/>
</dbReference>
<dbReference type="GO" id="GO:0003735">
    <property type="term" value="F:structural constituent of ribosome"/>
    <property type="evidence" value="ECO:0007669"/>
    <property type="project" value="InterPro"/>
</dbReference>
<comment type="similarity">
    <text evidence="1 5">Belongs to the bacterial ribosomal protein bL32 family.</text>
</comment>